<dbReference type="AlphaFoldDB" id="A0A9P6JIZ5"/>
<evidence type="ECO:0000256" key="1">
    <source>
        <dbReference type="SAM" id="MobiDB-lite"/>
    </source>
</evidence>
<dbReference type="Proteomes" id="UP000807306">
    <property type="component" value="Unassembled WGS sequence"/>
</dbReference>
<proteinExistence type="predicted"/>
<dbReference type="EMBL" id="MU157935">
    <property type="protein sequence ID" value="KAF9522752.1"/>
    <property type="molecule type" value="Genomic_DNA"/>
</dbReference>
<feature type="region of interest" description="Disordered" evidence="1">
    <location>
        <begin position="65"/>
        <end position="86"/>
    </location>
</feature>
<name>A0A9P6JIZ5_9AGAR</name>
<gene>
    <name evidence="2" type="ORF">CPB83DRAFT_840241</name>
</gene>
<keyword evidence="3" id="KW-1185">Reference proteome</keyword>
<evidence type="ECO:0000313" key="3">
    <source>
        <dbReference type="Proteomes" id="UP000807306"/>
    </source>
</evidence>
<organism evidence="2 3">
    <name type="scientific">Crepidotus variabilis</name>
    <dbReference type="NCBI Taxonomy" id="179855"/>
    <lineage>
        <taxon>Eukaryota</taxon>
        <taxon>Fungi</taxon>
        <taxon>Dikarya</taxon>
        <taxon>Basidiomycota</taxon>
        <taxon>Agaricomycotina</taxon>
        <taxon>Agaricomycetes</taxon>
        <taxon>Agaricomycetidae</taxon>
        <taxon>Agaricales</taxon>
        <taxon>Agaricineae</taxon>
        <taxon>Crepidotaceae</taxon>
        <taxon>Crepidotus</taxon>
    </lineage>
</organism>
<evidence type="ECO:0000313" key="2">
    <source>
        <dbReference type="EMBL" id="KAF9522752.1"/>
    </source>
</evidence>
<feature type="compositionally biased region" description="Basic and acidic residues" evidence="1">
    <location>
        <begin position="126"/>
        <end position="136"/>
    </location>
</feature>
<reference evidence="2" key="1">
    <citation type="submission" date="2020-11" db="EMBL/GenBank/DDBJ databases">
        <authorList>
            <consortium name="DOE Joint Genome Institute"/>
            <person name="Ahrendt S."/>
            <person name="Riley R."/>
            <person name="Andreopoulos W."/>
            <person name="Labutti K."/>
            <person name="Pangilinan J."/>
            <person name="Ruiz-Duenas F.J."/>
            <person name="Barrasa J.M."/>
            <person name="Sanchez-Garcia M."/>
            <person name="Camarero S."/>
            <person name="Miyauchi S."/>
            <person name="Serrano A."/>
            <person name="Linde D."/>
            <person name="Babiker R."/>
            <person name="Drula E."/>
            <person name="Ayuso-Fernandez I."/>
            <person name="Pacheco R."/>
            <person name="Padilla G."/>
            <person name="Ferreira P."/>
            <person name="Barriuso J."/>
            <person name="Kellner H."/>
            <person name="Castanera R."/>
            <person name="Alfaro M."/>
            <person name="Ramirez L."/>
            <person name="Pisabarro A.G."/>
            <person name="Kuo A."/>
            <person name="Tritt A."/>
            <person name="Lipzen A."/>
            <person name="He G."/>
            <person name="Yan M."/>
            <person name="Ng V."/>
            <person name="Cullen D."/>
            <person name="Martin F."/>
            <person name="Rosso M.-N."/>
            <person name="Henrissat B."/>
            <person name="Hibbett D."/>
            <person name="Martinez A.T."/>
            <person name="Grigoriev I.V."/>
        </authorList>
    </citation>
    <scope>NUCLEOTIDE SEQUENCE</scope>
    <source>
        <strain evidence="2">CBS 506.95</strain>
    </source>
</reference>
<protein>
    <submittedName>
        <fullName evidence="2">Uncharacterized protein</fullName>
    </submittedName>
</protein>
<sequence length="164" mass="19302">MGSSAYVYRREHKTINWPESQSPRIPKPRLETDAIEKEAKDGFASWTSSTRFLAMSRPRHCDNVKNQVEESRCQGQNPRQGRYESDHRIEDQSAMPYLQRQGQNPGQGHYKLNHQRLTFNNVETKVENHDDIKDRPATPYLQRQGKDPGQRHYELDHQQLIFND</sequence>
<comment type="caution">
    <text evidence="2">The sequence shown here is derived from an EMBL/GenBank/DDBJ whole genome shotgun (WGS) entry which is preliminary data.</text>
</comment>
<accession>A0A9P6JIZ5</accession>
<feature type="region of interest" description="Disordered" evidence="1">
    <location>
        <begin position="126"/>
        <end position="151"/>
    </location>
</feature>